<dbReference type="EMBL" id="LIAE01010260">
    <property type="protein sequence ID" value="PAV64407.1"/>
    <property type="molecule type" value="Genomic_DNA"/>
</dbReference>
<organism evidence="3 4">
    <name type="scientific">Diploscapter pachys</name>
    <dbReference type="NCBI Taxonomy" id="2018661"/>
    <lineage>
        <taxon>Eukaryota</taxon>
        <taxon>Metazoa</taxon>
        <taxon>Ecdysozoa</taxon>
        <taxon>Nematoda</taxon>
        <taxon>Chromadorea</taxon>
        <taxon>Rhabditida</taxon>
        <taxon>Rhabditina</taxon>
        <taxon>Rhabditomorpha</taxon>
        <taxon>Rhabditoidea</taxon>
        <taxon>Rhabditidae</taxon>
        <taxon>Diploscapter</taxon>
    </lineage>
</organism>
<dbReference type="PRINTS" id="PR00621">
    <property type="entry name" value="HISTONEH2B"/>
</dbReference>
<dbReference type="InterPro" id="IPR000558">
    <property type="entry name" value="Histone_H2B"/>
</dbReference>
<dbReference type="SUPFAM" id="SSF47113">
    <property type="entry name" value="Histone-fold"/>
    <property type="match status" value="1"/>
</dbReference>
<dbReference type="GO" id="GO:0003677">
    <property type="term" value="F:DNA binding"/>
    <property type="evidence" value="ECO:0007669"/>
    <property type="project" value="InterPro"/>
</dbReference>
<dbReference type="GO" id="GO:0046982">
    <property type="term" value="F:protein heterodimerization activity"/>
    <property type="evidence" value="ECO:0007669"/>
    <property type="project" value="InterPro"/>
</dbReference>
<evidence type="ECO:0000256" key="2">
    <source>
        <dbReference type="SAM" id="MobiDB-lite"/>
    </source>
</evidence>
<feature type="region of interest" description="Disordered" evidence="2">
    <location>
        <begin position="1"/>
        <end position="27"/>
    </location>
</feature>
<keyword evidence="4" id="KW-1185">Reference proteome</keyword>
<reference evidence="3 4" key="1">
    <citation type="journal article" date="2017" name="Curr. Biol.">
        <title>Genome architecture and evolution of a unichromosomal asexual nematode.</title>
        <authorList>
            <person name="Fradin H."/>
            <person name="Zegar C."/>
            <person name="Gutwein M."/>
            <person name="Lucas J."/>
            <person name="Kovtun M."/>
            <person name="Corcoran D."/>
            <person name="Baugh L.R."/>
            <person name="Kiontke K."/>
            <person name="Gunsalus K."/>
            <person name="Fitch D.H."/>
            <person name="Piano F."/>
        </authorList>
    </citation>
    <scope>NUCLEOTIDE SEQUENCE [LARGE SCALE GENOMIC DNA]</scope>
    <source>
        <strain evidence="3">PF1309</strain>
    </source>
</reference>
<name>A0A2A2JRX8_9BILA</name>
<dbReference type="AlphaFoldDB" id="A0A2A2JRX8"/>
<evidence type="ECO:0000313" key="4">
    <source>
        <dbReference type="Proteomes" id="UP000218231"/>
    </source>
</evidence>
<gene>
    <name evidence="3" type="ORF">WR25_09487</name>
</gene>
<evidence type="ECO:0000256" key="1">
    <source>
        <dbReference type="ARBA" id="ARBA00006846"/>
    </source>
</evidence>
<sequence length="102" mass="11218">MAVLKKAVTATGSGDKNKSKKSVSGGVKIEDKKKRKQIFLTSGDNQRNDFLEFTNELQVHPNITISGKVMTIINSMMKDVYERVVAEAAKLSNYGKKSTHSA</sequence>
<protein>
    <recommendedName>
        <fullName evidence="5">Histone H2A/H2B/H3 domain-containing protein</fullName>
    </recommendedName>
</protein>
<dbReference type="GO" id="GO:0000786">
    <property type="term" value="C:nucleosome"/>
    <property type="evidence" value="ECO:0007669"/>
    <property type="project" value="InterPro"/>
</dbReference>
<dbReference type="Proteomes" id="UP000218231">
    <property type="component" value="Unassembled WGS sequence"/>
</dbReference>
<accession>A0A2A2JRX8</accession>
<comment type="similarity">
    <text evidence="1">Belongs to the histone H2B family.</text>
</comment>
<dbReference type="STRING" id="2018661.A0A2A2JRX8"/>
<evidence type="ECO:0000313" key="3">
    <source>
        <dbReference type="EMBL" id="PAV64407.1"/>
    </source>
</evidence>
<dbReference type="GO" id="GO:0030527">
    <property type="term" value="F:structural constituent of chromatin"/>
    <property type="evidence" value="ECO:0007669"/>
    <property type="project" value="InterPro"/>
</dbReference>
<dbReference type="InterPro" id="IPR009072">
    <property type="entry name" value="Histone-fold"/>
</dbReference>
<dbReference type="PANTHER" id="PTHR23428">
    <property type="entry name" value="HISTONE H2B"/>
    <property type="match status" value="1"/>
</dbReference>
<dbReference type="Gene3D" id="1.10.20.10">
    <property type="entry name" value="Histone, subunit A"/>
    <property type="match status" value="1"/>
</dbReference>
<evidence type="ECO:0008006" key="5">
    <source>
        <dbReference type="Google" id="ProtNLM"/>
    </source>
</evidence>
<proteinExistence type="inferred from homology"/>
<comment type="caution">
    <text evidence="3">The sequence shown here is derived from an EMBL/GenBank/DDBJ whole genome shotgun (WGS) entry which is preliminary data.</text>
</comment>